<dbReference type="Pfam" id="PF01694">
    <property type="entry name" value="Rhomboid"/>
    <property type="match status" value="1"/>
</dbReference>
<evidence type="ECO:0000256" key="2">
    <source>
        <dbReference type="ARBA" id="ARBA00004141"/>
    </source>
</evidence>
<evidence type="ECO:0000256" key="7">
    <source>
        <dbReference type="ARBA" id="ARBA00023136"/>
    </source>
</evidence>
<feature type="transmembrane region" description="Helical" evidence="8">
    <location>
        <begin position="114"/>
        <end position="133"/>
    </location>
</feature>
<dbReference type="Gene3D" id="1.20.1540.10">
    <property type="entry name" value="Rhomboid-like"/>
    <property type="match status" value="1"/>
</dbReference>
<comment type="catalytic activity">
    <reaction evidence="1">
        <text>Cleaves type-1 transmembrane domains using a catalytic dyad composed of serine and histidine that are contributed by different transmembrane domains.</text>
        <dbReference type="EC" id="3.4.21.105"/>
    </reaction>
</comment>
<evidence type="ECO:0000256" key="4">
    <source>
        <dbReference type="ARBA" id="ARBA00013039"/>
    </source>
</evidence>
<dbReference type="InterPro" id="IPR051739">
    <property type="entry name" value="Rhomboid_IM_Serine_Proteases"/>
</dbReference>
<dbReference type="SUPFAM" id="SSF144091">
    <property type="entry name" value="Rhomboid-like"/>
    <property type="match status" value="1"/>
</dbReference>
<feature type="transmembrane region" description="Helical" evidence="8">
    <location>
        <begin position="59"/>
        <end position="77"/>
    </location>
</feature>
<evidence type="ECO:0000256" key="1">
    <source>
        <dbReference type="ARBA" id="ARBA00000156"/>
    </source>
</evidence>
<evidence type="ECO:0000256" key="3">
    <source>
        <dbReference type="ARBA" id="ARBA00009045"/>
    </source>
</evidence>
<protein>
    <recommendedName>
        <fullName evidence="4">rhomboid protease</fullName>
        <ecNumber evidence="4">3.4.21.105</ecNumber>
    </recommendedName>
</protein>
<comment type="similarity">
    <text evidence="3">Belongs to the peptidase S54 family.</text>
</comment>
<sequence>VGSQAVQFLITPLGGEAFVGGSVLTVKVLCSRVEHLGFNVVLQLVVGVPLEMVHGALRISFVYLAGVLAGSLAASVADMTAPVAGSSGGVYALISAHLANVVMSWSGMRCQFKLIRMGIAIICMSLEFGRAVWLRFHPPTHPACIHPSFVAHLGGVLVGITLGVVVLRSYEQRLHEQSIWWILLLIYLLFVLFAVLWNIFAYSLLEIRLLPPA</sequence>
<dbReference type="STRING" id="75743.A0A401NTE0"/>
<feature type="transmembrane region" description="Helical" evidence="8">
    <location>
        <begin position="83"/>
        <end position="102"/>
    </location>
</feature>
<evidence type="ECO:0000256" key="5">
    <source>
        <dbReference type="ARBA" id="ARBA00022692"/>
    </source>
</evidence>
<feature type="transmembrane region" description="Helical" evidence="8">
    <location>
        <begin position="179"/>
        <end position="205"/>
    </location>
</feature>
<dbReference type="EC" id="3.4.21.105" evidence="4"/>
<keyword evidence="11" id="KW-1185">Reference proteome</keyword>
<evidence type="ECO:0000256" key="8">
    <source>
        <dbReference type="SAM" id="Phobius"/>
    </source>
</evidence>
<keyword evidence="6 8" id="KW-1133">Transmembrane helix</keyword>
<dbReference type="EMBL" id="BFAA01008017">
    <property type="protein sequence ID" value="GCB64146.1"/>
    <property type="molecule type" value="Genomic_DNA"/>
</dbReference>
<dbReference type="PANTHER" id="PTHR45840">
    <property type="entry name" value="RHOMBOID-RELATED PROTEIN"/>
    <property type="match status" value="1"/>
</dbReference>
<proteinExistence type="inferred from homology"/>
<dbReference type="GO" id="GO:0004252">
    <property type="term" value="F:serine-type endopeptidase activity"/>
    <property type="evidence" value="ECO:0007669"/>
    <property type="project" value="InterPro"/>
</dbReference>
<gene>
    <name evidence="10" type="ORF">scyTo_0014728</name>
</gene>
<accession>A0A401NTE0</accession>
<dbReference type="GO" id="GO:0016020">
    <property type="term" value="C:membrane"/>
    <property type="evidence" value="ECO:0007669"/>
    <property type="project" value="UniProtKB-SubCell"/>
</dbReference>
<reference evidence="10 11" key="1">
    <citation type="journal article" date="2018" name="Nat. Ecol. Evol.">
        <title>Shark genomes provide insights into elasmobranch evolution and the origin of vertebrates.</title>
        <authorList>
            <person name="Hara Y"/>
            <person name="Yamaguchi K"/>
            <person name="Onimaru K"/>
            <person name="Kadota M"/>
            <person name="Koyanagi M"/>
            <person name="Keeley SD"/>
            <person name="Tatsumi K"/>
            <person name="Tanaka K"/>
            <person name="Motone F"/>
            <person name="Kageyama Y"/>
            <person name="Nozu R"/>
            <person name="Adachi N"/>
            <person name="Nishimura O"/>
            <person name="Nakagawa R"/>
            <person name="Tanegashima C"/>
            <person name="Kiyatake I"/>
            <person name="Matsumoto R"/>
            <person name="Murakumo K"/>
            <person name="Nishida K"/>
            <person name="Terakita A"/>
            <person name="Kuratani S"/>
            <person name="Sato K"/>
            <person name="Hyodo S Kuraku.S."/>
        </authorList>
    </citation>
    <scope>NUCLEOTIDE SEQUENCE [LARGE SCALE GENOMIC DNA]</scope>
</reference>
<organism evidence="10 11">
    <name type="scientific">Scyliorhinus torazame</name>
    <name type="common">Cloudy catshark</name>
    <name type="synonym">Catulus torazame</name>
    <dbReference type="NCBI Taxonomy" id="75743"/>
    <lineage>
        <taxon>Eukaryota</taxon>
        <taxon>Metazoa</taxon>
        <taxon>Chordata</taxon>
        <taxon>Craniata</taxon>
        <taxon>Vertebrata</taxon>
        <taxon>Chondrichthyes</taxon>
        <taxon>Elasmobranchii</taxon>
        <taxon>Galeomorphii</taxon>
        <taxon>Galeoidea</taxon>
        <taxon>Carcharhiniformes</taxon>
        <taxon>Scyliorhinidae</taxon>
        <taxon>Scyliorhinus</taxon>
    </lineage>
</organism>
<dbReference type="Proteomes" id="UP000288216">
    <property type="component" value="Unassembled WGS sequence"/>
</dbReference>
<keyword evidence="7 8" id="KW-0472">Membrane</keyword>
<comment type="subcellular location">
    <subcellularLocation>
        <location evidence="2">Membrane</location>
        <topology evidence="2">Multi-pass membrane protein</topology>
    </subcellularLocation>
</comment>
<evidence type="ECO:0000313" key="10">
    <source>
        <dbReference type="EMBL" id="GCB64146.1"/>
    </source>
</evidence>
<name>A0A401NTE0_SCYTO</name>
<feature type="domain" description="Peptidase S54 rhomboid" evidence="9">
    <location>
        <begin position="28"/>
        <end position="168"/>
    </location>
</feature>
<dbReference type="InterPro" id="IPR035952">
    <property type="entry name" value="Rhomboid-like_sf"/>
</dbReference>
<feature type="transmembrane region" description="Helical" evidence="8">
    <location>
        <begin position="145"/>
        <end position="167"/>
    </location>
</feature>
<keyword evidence="5 8" id="KW-0812">Transmembrane</keyword>
<feature type="non-terminal residue" evidence="10">
    <location>
        <position position="1"/>
    </location>
</feature>
<dbReference type="PANTHER" id="PTHR45840:SF5">
    <property type="entry name" value="RHOMBOID-RELATED PROTEIN 3"/>
    <property type="match status" value="1"/>
</dbReference>
<evidence type="ECO:0000313" key="11">
    <source>
        <dbReference type="Proteomes" id="UP000288216"/>
    </source>
</evidence>
<evidence type="ECO:0000256" key="6">
    <source>
        <dbReference type="ARBA" id="ARBA00022989"/>
    </source>
</evidence>
<comment type="caution">
    <text evidence="10">The sequence shown here is derived from an EMBL/GenBank/DDBJ whole genome shotgun (WGS) entry which is preliminary data.</text>
</comment>
<dbReference type="InterPro" id="IPR022764">
    <property type="entry name" value="Peptidase_S54_rhomboid_dom"/>
</dbReference>
<dbReference type="OrthoDB" id="418595at2759"/>
<evidence type="ECO:0000259" key="9">
    <source>
        <dbReference type="Pfam" id="PF01694"/>
    </source>
</evidence>
<dbReference type="OMA" id="HIANIII"/>
<dbReference type="AlphaFoldDB" id="A0A401NTE0"/>